<proteinExistence type="predicted"/>
<gene>
    <name evidence="1" type="ORF">EJK54_1915</name>
</gene>
<evidence type="ECO:0000313" key="2">
    <source>
        <dbReference type="Proteomes" id="UP000268436"/>
    </source>
</evidence>
<evidence type="ECO:0000313" key="1">
    <source>
        <dbReference type="EMBL" id="RUO17419.1"/>
    </source>
</evidence>
<organism evidence="1 2">
    <name type="scientific">Moraxella catarrhalis</name>
    <name type="common">Branhamella catarrhalis</name>
    <dbReference type="NCBI Taxonomy" id="480"/>
    <lineage>
        <taxon>Bacteria</taxon>
        <taxon>Pseudomonadati</taxon>
        <taxon>Pseudomonadota</taxon>
        <taxon>Gammaproteobacteria</taxon>
        <taxon>Moraxellales</taxon>
        <taxon>Moraxellaceae</taxon>
        <taxon>Moraxella</taxon>
    </lineage>
</organism>
<reference evidence="1 2" key="1">
    <citation type="submission" date="2018-12" db="EMBL/GenBank/DDBJ databases">
        <title>Persistence of Moraxella catarrhalis in Chronic Obstructive Pulmonary Disease and Regulation of the Hag/MID Adhesin.</title>
        <authorList>
            <person name="Murphy T."/>
            <person name="Zhao X."/>
            <person name="Vyas G."/>
            <person name="Aluvathingal J."/>
            <person name="Nadendla S."/>
            <person name="Tallon L."/>
            <person name="Tettelin H."/>
        </authorList>
    </citation>
    <scope>NUCLEOTIDE SEQUENCE [LARGE SCALE GENOMIC DNA]</scope>
    <source>
        <strain evidence="1 2">173P27B1</strain>
    </source>
</reference>
<name>A0ABY0BLP2_MORCA</name>
<dbReference type="EMBL" id="RYER01000004">
    <property type="protein sequence ID" value="RUO17419.1"/>
    <property type="molecule type" value="Genomic_DNA"/>
</dbReference>
<dbReference type="InterPro" id="IPR010265">
    <property type="entry name" value="Phage_lambda_TipM"/>
</dbReference>
<accession>A0ABY0BLP2</accession>
<keyword evidence="2" id="KW-1185">Reference proteome</keyword>
<dbReference type="Proteomes" id="UP000268436">
    <property type="component" value="Unassembled WGS sequence"/>
</dbReference>
<sequence>MGASASVHHAVSKTQFGDGYAQRVSLGINNQRTDWSGSKTGDWQTVILPIKTFLDEHKGVIPFLWTNPHGQTKNMSVKIMKSVRKKATFGRSVLSLSNQTQTVAVCRCLTSVIKTAAQARQICRSLH</sequence>
<dbReference type="Pfam" id="PF05939">
    <property type="entry name" value="Phage_min_tail"/>
    <property type="match status" value="1"/>
</dbReference>
<protein>
    <submittedName>
        <fullName evidence="1">Phage minor tail family protein</fullName>
    </submittedName>
</protein>
<comment type="caution">
    <text evidence="1">The sequence shown here is derived from an EMBL/GenBank/DDBJ whole genome shotgun (WGS) entry which is preliminary data.</text>
</comment>